<gene>
    <name evidence="1" type="ORF">EBN03_28965</name>
</gene>
<sequence length="130" mass="14160">MASTSPFASFHGDAQSGALKVTMDPQGFVDIDKACEELSSQLVGAQIDARSIAEKSTWGLGENDARLTSANELVNMFIKKGSGGHNNAESTLKEYVTVVKDMQLMFKEIRDRFAAVDDNFAAELKRIQAK</sequence>
<proteinExistence type="predicted"/>
<evidence type="ECO:0000313" key="2">
    <source>
        <dbReference type="Proteomes" id="UP000279275"/>
    </source>
</evidence>
<dbReference type="Proteomes" id="UP000279275">
    <property type="component" value="Unassembled WGS sequence"/>
</dbReference>
<dbReference type="AlphaFoldDB" id="A0A3M2KT93"/>
<protein>
    <submittedName>
        <fullName evidence="1">Uncharacterized protein</fullName>
    </submittedName>
</protein>
<evidence type="ECO:0000313" key="1">
    <source>
        <dbReference type="EMBL" id="RMI28679.1"/>
    </source>
</evidence>
<comment type="caution">
    <text evidence="1">The sequence shown here is derived from an EMBL/GenBank/DDBJ whole genome shotgun (WGS) entry which is preliminary data.</text>
</comment>
<dbReference type="EMBL" id="RFFH01000019">
    <property type="protein sequence ID" value="RMI28679.1"/>
    <property type="molecule type" value="Genomic_DNA"/>
</dbReference>
<dbReference type="RefSeq" id="WP_122191330.1">
    <property type="nucleotide sequence ID" value="NZ_RFFH01000019.1"/>
</dbReference>
<accession>A0A3M2KT93</accession>
<name>A0A3M2KT93_9NOCA</name>
<dbReference type="OrthoDB" id="4563012at2"/>
<organism evidence="1 2">
    <name type="scientific">Nocardia stercoris</name>
    <dbReference type="NCBI Taxonomy" id="2483361"/>
    <lineage>
        <taxon>Bacteria</taxon>
        <taxon>Bacillati</taxon>
        <taxon>Actinomycetota</taxon>
        <taxon>Actinomycetes</taxon>
        <taxon>Mycobacteriales</taxon>
        <taxon>Nocardiaceae</taxon>
        <taxon>Nocardia</taxon>
    </lineage>
</organism>
<keyword evidence="2" id="KW-1185">Reference proteome</keyword>
<reference evidence="1 2" key="1">
    <citation type="submission" date="2018-10" db="EMBL/GenBank/DDBJ databases">
        <title>Isolation from cow dung.</title>
        <authorList>
            <person name="Ling L."/>
        </authorList>
    </citation>
    <scope>NUCLEOTIDE SEQUENCE [LARGE SCALE GENOMIC DNA]</scope>
    <source>
        <strain evidence="1 2">NEAU-LL90</strain>
    </source>
</reference>